<sequence>MRAIPARFFIADSRGAIGNHSGLERLHSQPGAIRWNVSVITSYSLRPERDVCFITFLSLLANAYRVGGALCFIFVK</sequence>
<evidence type="ECO:0000313" key="3">
    <source>
        <dbReference type="Proteomes" id="UP000006859"/>
    </source>
</evidence>
<keyword evidence="1" id="KW-0472">Membrane</keyword>
<gene>
    <name evidence="2" type="ordered locus">Dda3937_04391</name>
</gene>
<keyword evidence="1" id="KW-1133">Transmembrane helix</keyword>
<evidence type="ECO:0000256" key="1">
    <source>
        <dbReference type="SAM" id="Phobius"/>
    </source>
</evidence>
<keyword evidence="3" id="KW-1185">Reference proteome</keyword>
<accession>E0SDK5</accession>
<proteinExistence type="predicted"/>
<keyword evidence="1" id="KW-0812">Transmembrane</keyword>
<dbReference type="EMBL" id="CP002038">
    <property type="protein sequence ID" value="ADM99815.1"/>
    <property type="molecule type" value="Genomic_DNA"/>
</dbReference>
<reference evidence="2 3" key="1">
    <citation type="journal article" date="2011" name="J. Bacteriol.">
        <title>Genome sequence of the plant-pathogenic bacterium Dickeya dadantii 3937.</title>
        <authorList>
            <person name="Glasner J.D."/>
            <person name="Yang C.H."/>
            <person name="Reverchon S."/>
            <person name="Hugouvieux-Cotte-Pattat N."/>
            <person name="Condemine G."/>
            <person name="Bohin J.P."/>
            <person name="Van Gijsegem F."/>
            <person name="Yang S."/>
            <person name="Franza T."/>
            <person name="Expert D."/>
            <person name="Plunkett G. III"/>
            <person name="San Francisco M.J."/>
            <person name="Charkowski A.O."/>
            <person name="Py B."/>
            <person name="Bell K."/>
            <person name="Rauscher L."/>
            <person name="Rodriguez-Palenzuela P."/>
            <person name="Toussaint A."/>
            <person name="Holeva M.C."/>
            <person name="He S.Y."/>
            <person name="Douet V."/>
            <person name="Boccara M."/>
            <person name="Blanco C."/>
            <person name="Toth I."/>
            <person name="Anderson B.D."/>
            <person name="Biehl B.S."/>
            <person name="Mau B."/>
            <person name="Flynn S.M."/>
            <person name="Barras F."/>
            <person name="Lindeberg M."/>
            <person name="Birch P.R."/>
            <person name="Tsuyumu S."/>
            <person name="Shi X."/>
            <person name="Hibbing M."/>
            <person name="Yap M.N."/>
            <person name="Carpentier M."/>
            <person name="Dassa E."/>
            <person name="Umehara M."/>
            <person name="Kim J.F."/>
            <person name="Rusch M."/>
            <person name="Soni P."/>
            <person name="Mayhew G.F."/>
            <person name="Fouts D.E."/>
            <person name="Gill S.R."/>
            <person name="Blattner F.R."/>
            <person name="Keen N.T."/>
            <person name="Perna N.T."/>
        </authorList>
    </citation>
    <scope>NUCLEOTIDE SEQUENCE [LARGE SCALE GENOMIC DNA]</scope>
    <source>
        <strain evidence="2 3">3937</strain>
    </source>
</reference>
<dbReference type="HOGENOM" id="CLU_2648679_0_0_6"/>
<organism evidence="2 3">
    <name type="scientific">Dickeya dadantii (strain 3937)</name>
    <name type="common">Erwinia chrysanthemi (strain 3937)</name>
    <dbReference type="NCBI Taxonomy" id="198628"/>
    <lineage>
        <taxon>Bacteria</taxon>
        <taxon>Pseudomonadati</taxon>
        <taxon>Pseudomonadota</taxon>
        <taxon>Gammaproteobacteria</taxon>
        <taxon>Enterobacterales</taxon>
        <taxon>Pectobacteriaceae</taxon>
        <taxon>Dickeya</taxon>
    </lineage>
</organism>
<protein>
    <submittedName>
        <fullName evidence="2">Uncharacterized protein</fullName>
    </submittedName>
</protein>
<dbReference type="KEGG" id="ddd:Dda3937_04391"/>
<feature type="transmembrane region" description="Helical" evidence="1">
    <location>
        <begin position="51"/>
        <end position="75"/>
    </location>
</feature>
<name>E0SDK5_DICD3</name>
<evidence type="ECO:0000313" key="2">
    <source>
        <dbReference type="EMBL" id="ADM99815.1"/>
    </source>
</evidence>
<dbReference type="AlphaFoldDB" id="E0SDK5"/>
<dbReference type="Proteomes" id="UP000006859">
    <property type="component" value="Chromosome"/>
</dbReference>
<dbReference type="STRING" id="198628.Dda3937_04391"/>